<proteinExistence type="predicted"/>
<evidence type="ECO:0000256" key="1">
    <source>
        <dbReference type="SAM" id="MobiDB-lite"/>
    </source>
</evidence>
<protein>
    <submittedName>
        <fullName evidence="2">Uncharacterized protein</fullName>
    </submittedName>
</protein>
<name>A0A0V1ASC9_TRISP</name>
<accession>A0A0V1ASC9</accession>
<gene>
    <name evidence="2" type="ORF">T01_3717</name>
</gene>
<keyword evidence="3" id="KW-1185">Reference proteome</keyword>
<feature type="compositionally biased region" description="Basic and acidic residues" evidence="1">
    <location>
        <begin position="48"/>
        <end position="58"/>
    </location>
</feature>
<dbReference type="EMBL" id="JYDH01000240">
    <property type="protein sequence ID" value="KRY27668.1"/>
    <property type="molecule type" value="Genomic_DNA"/>
</dbReference>
<dbReference type="OrthoDB" id="5920619at2759"/>
<dbReference type="InParanoid" id="A0A0V1ASC9"/>
<reference evidence="2 3" key="1">
    <citation type="submission" date="2015-01" db="EMBL/GenBank/DDBJ databases">
        <title>Evolution of Trichinella species and genotypes.</title>
        <authorList>
            <person name="Korhonen P.K."/>
            <person name="Edoardo P."/>
            <person name="Giuseppe L.R."/>
            <person name="Gasser R.B."/>
        </authorList>
    </citation>
    <scope>NUCLEOTIDE SEQUENCE [LARGE SCALE GENOMIC DNA]</scope>
    <source>
        <strain evidence="2">ISS3</strain>
    </source>
</reference>
<dbReference type="Proteomes" id="UP000054776">
    <property type="component" value="Unassembled WGS sequence"/>
</dbReference>
<evidence type="ECO:0000313" key="2">
    <source>
        <dbReference type="EMBL" id="KRY27668.1"/>
    </source>
</evidence>
<feature type="region of interest" description="Disordered" evidence="1">
    <location>
        <begin position="1"/>
        <end position="58"/>
    </location>
</feature>
<evidence type="ECO:0000313" key="3">
    <source>
        <dbReference type="Proteomes" id="UP000054776"/>
    </source>
</evidence>
<dbReference type="AlphaFoldDB" id="A0A0V1ASC9"/>
<sequence length="58" mass="6170">MATRRREHASEDEPAKSNNGRTGADPGEAKQTTPPSGAPVQTPAKVHSLRDCATKPIF</sequence>
<organism evidence="2 3">
    <name type="scientific">Trichinella spiralis</name>
    <name type="common">Trichina worm</name>
    <dbReference type="NCBI Taxonomy" id="6334"/>
    <lineage>
        <taxon>Eukaryota</taxon>
        <taxon>Metazoa</taxon>
        <taxon>Ecdysozoa</taxon>
        <taxon>Nematoda</taxon>
        <taxon>Enoplea</taxon>
        <taxon>Dorylaimia</taxon>
        <taxon>Trichinellida</taxon>
        <taxon>Trichinellidae</taxon>
        <taxon>Trichinella</taxon>
    </lineage>
</organism>
<comment type="caution">
    <text evidence="2">The sequence shown here is derived from an EMBL/GenBank/DDBJ whole genome shotgun (WGS) entry which is preliminary data.</text>
</comment>